<feature type="compositionally biased region" description="Basic and acidic residues" evidence="1">
    <location>
        <begin position="84"/>
        <end position="118"/>
    </location>
</feature>
<evidence type="ECO:0000256" key="1">
    <source>
        <dbReference type="SAM" id="MobiDB-lite"/>
    </source>
</evidence>
<feature type="compositionally biased region" description="Basic and acidic residues" evidence="1">
    <location>
        <begin position="66"/>
        <end position="76"/>
    </location>
</feature>
<organism evidence="2">
    <name type="scientific">freshwater metagenome</name>
    <dbReference type="NCBI Taxonomy" id="449393"/>
    <lineage>
        <taxon>unclassified sequences</taxon>
        <taxon>metagenomes</taxon>
        <taxon>ecological metagenomes</taxon>
    </lineage>
</organism>
<dbReference type="AlphaFoldDB" id="A0A6J7C354"/>
<proteinExistence type="predicted"/>
<sequence>MREAVIKKTTMDMALVWRVGGAAGEDTPKDDEEGVNDGDAEDQECGGNLCGAEDGEDGEGIGNGEDAARPHIDRGGMKVMAQEADQRPGECEAERSKQWRRGECDQTECHRGKERDATRQPVEPINKVHAVLHAERPEDRHAKRNRVREQQHARTERI</sequence>
<gene>
    <name evidence="2" type="ORF">UFOPK3278_01521</name>
</gene>
<feature type="compositionally biased region" description="Basic and acidic residues" evidence="1">
    <location>
        <begin position="132"/>
        <end position="158"/>
    </location>
</feature>
<evidence type="ECO:0000313" key="2">
    <source>
        <dbReference type="EMBL" id="CAB4851584.1"/>
    </source>
</evidence>
<feature type="compositionally biased region" description="Acidic residues" evidence="1">
    <location>
        <begin position="28"/>
        <end position="44"/>
    </location>
</feature>
<accession>A0A6J7C354</accession>
<protein>
    <submittedName>
        <fullName evidence="2">Unannotated protein</fullName>
    </submittedName>
</protein>
<name>A0A6J7C354_9ZZZZ</name>
<reference evidence="2" key="1">
    <citation type="submission" date="2020-05" db="EMBL/GenBank/DDBJ databases">
        <authorList>
            <person name="Chiriac C."/>
            <person name="Salcher M."/>
            <person name="Ghai R."/>
            <person name="Kavagutti S V."/>
        </authorList>
    </citation>
    <scope>NUCLEOTIDE SEQUENCE</scope>
</reference>
<dbReference type="EMBL" id="CAFBIX010000123">
    <property type="protein sequence ID" value="CAB4851584.1"/>
    <property type="molecule type" value="Genomic_DNA"/>
</dbReference>
<feature type="region of interest" description="Disordered" evidence="1">
    <location>
        <begin position="20"/>
        <end position="158"/>
    </location>
</feature>